<evidence type="ECO:0000256" key="8">
    <source>
        <dbReference type="ARBA" id="ARBA00023002"/>
    </source>
</evidence>
<keyword evidence="11" id="KW-0472">Membrane</keyword>
<dbReference type="SUPFAM" id="SSF48264">
    <property type="entry name" value="Cytochrome P450"/>
    <property type="match status" value="1"/>
</dbReference>
<dbReference type="GO" id="GO:0016705">
    <property type="term" value="F:oxidoreductase activity, acting on paired donors, with incorporation or reduction of molecular oxygen"/>
    <property type="evidence" value="ECO:0007669"/>
    <property type="project" value="InterPro"/>
</dbReference>
<evidence type="ECO:0000256" key="10">
    <source>
        <dbReference type="ARBA" id="ARBA00023033"/>
    </source>
</evidence>
<dbReference type="InterPro" id="IPR052306">
    <property type="entry name" value="CYP450_71D"/>
</dbReference>
<dbReference type="InterPro" id="IPR002401">
    <property type="entry name" value="Cyt_P450_E_grp-I"/>
</dbReference>
<evidence type="ECO:0000256" key="1">
    <source>
        <dbReference type="ARBA" id="ARBA00001971"/>
    </source>
</evidence>
<keyword evidence="5" id="KW-0812">Transmembrane</keyword>
<dbReference type="CDD" id="cd11072">
    <property type="entry name" value="CYP71-like"/>
    <property type="match status" value="1"/>
</dbReference>
<proteinExistence type="inferred from homology"/>
<keyword evidence="7" id="KW-1133">Transmembrane helix</keyword>
<dbReference type="GeneID" id="103720036"/>
<dbReference type="GO" id="GO:0020037">
    <property type="term" value="F:heme binding"/>
    <property type="evidence" value="ECO:0007669"/>
    <property type="project" value="InterPro"/>
</dbReference>
<keyword evidence="9 12" id="KW-0408">Iron</keyword>
<dbReference type="InterPro" id="IPR001128">
    <property type="entry name" value="Cyt_P450"/>
</dbReference>
<dbReference type="RefSeq" id="XP_008807778.3">
    <property type="nucleotide sequence ID" value="XM_008809556.4"/>
</dbReference>
<evidence type="ECO:0000256" key="7">
    <source>
        <dbReference type="ARBA" id="ARBA00022989"/>
    </source>
</evidence>
<evidence type="ECO:0000313" key="15">
    <source>
        <dbReference type="Proteomes" id="UP000228380"/>
    </source>
</evidence>
<dbReference type="PANTHER" id="PTHR47953:SF19">
    <property type="entry name" value="OS06G0641600 PROTEIN"/>
    <property type="match status" value="1"/>
</dbReference>
<dbReference type="AlphaFoldDB" id="A0A8B7CWB3"/>
<dbReference type="InterPro" id="IPR036396">
    <property type="entry name" value="Cyt_P450_sf"/>
</dbReference>
<evidence type="ECO:0000256" key="12">
    <source>
        <dbReference type="PIRSR" id="PIRSR602401-1"/>
    </source>
</evidence>
<comment type="cofactor">
    <cofactor evidence="1 12">
        <name>heme</name>
        <dbReference type="ChEBI" id="CHEBI:30413"/>
    </cofactor>
</comment>
<dbReference type="OrthoDB" id="1470350at2759"/>
<dbReference type="PRINTS" id="PR00385">
    <property type="entry name" value="P450"/>
</dbReference>
<keyword evidence="6 12" id="KW-0479">Metal-binding</keyword>
<dbReference type="FunFam" id="1.10.630.10:FF:000043">
    <property type="entry name" value="Cytochrome P450 99A2"/>
    <property type="match status" value="1"/>
</dbReference>
<feature type="coiled-coil region" evidence="14">
    <location>
        <begin position="163"/>
        <end position="205"/>
    </location>
</feature>
<keyword evidence="4 12" id="KW-0349">Heme</keyword>
<dbReference type="KEGG" id="pda:103720036"/>
<reference evidence="16" key="2">
    <citation type="submission" date="2025-08" db="UniProtKB">
        <authorList>
            <consortium name="RefSeq"/>
        </authorList>
    </citation>
    <scope>IDENTIFICATION</scope>
    <source>
        <tissue evidence="16">Young leaves</tissue>
    </source>
</reference>
<keyword evidence="14" id="KW-0175">Coiled coil</keyword>
<dbReference type="Proteomes" id="UP000228380">
    <property type="component" value="Chromosome 3"/>
</dbReference>
<evidence type="ECO:0000256" key="13">
    <source>
        <dbReference type="RuleBase" id="RU000461"/>
    </source>
</evidence>
<feature type="binding site" description="axial binding residue" evidence="12">
    <location>
        <position position="378"/>
    </location>
    <ligand>
        <name>heme</name>
        <dbReference type="ChEBI" id="CHEBI:30413"/>
    </ligand>
    <ligandPart>
        <name>Fe</name>
        <dbReference type="ChEBI" id="CHEBI:18248"/>
    </ligandPart>
</feature>
<dbReference type="PROSITE" id="PS00086">
    <property type="entry name" value="CYTOCHROME_P450"/>
    <property type="match status" value="1"/>
</dbReference>
<dbReference type="GO" id="GO:0016020">
    <property type="term" value="C:membrane"/>
    <property type="evidence" value="ECO:0007669"/>
    <property type="project" value="UniProtKB-SubCell"/>
</dbReference>
<dbReference type="PRINTS" id="PR00463">
    <property type="entry name" value="EP450I"/>
</dbReference>
<gene>
    <name evidence="16" type="primary">LOC103720036</name>
</gene>
<dbReference type="GO" id="GO:0005506">
    <property type="term" value="F:iron ion binding"/>
    <property type="evidence" value="ECO:0007669"/>
    <property type="project" value="InterPro"/>
</dbReference>
<evidence type="ECO:0000313" key="16">
    <source>
        <dbReference type="RefSeq" id="XP_008807778.3"/>
    </source>
</evidence>
<evidence type="ECO:0000256" key="2">
    <source>
        <dbReference type="ARBA" id="ARBA00004167"/>
    </source>
</evidence>
<dbReference type="Pfam" id="PF00067">
    <property type="entry name" value="p450"/>
    <property type="match status" value="1"/>
</dbReference>
<dbReference type="InterPro" id="IPR017972">
    <property type="entry name" value="Cyt_P450_CS"/>
</dbReference>
<organism evidence="15 16">
    <name type="scientific">Phoenix dactylifera</name>
    <name type="common">Date palm</name>
    <dbReference type="NCBI Taxonomy" id="42345"/>
    <lineage>
        <taxon>Eukaryota</taxon>
        <taxon>Viridiplantae</taxon>
        <taxon>Streptophyta</taxon>
        <taxon>Embryophyta</taxon>
        <taxon>Tracheophyta</taxon>
        <taxon>Spermatophyta</taxon>
        <taxon>Magnoliopsida</taxon>
        <taxon>Liliopsida</taxon>
        <taxon>Arecaceae</taxon>
        <taxon>Coryphoideae</taxon>
        <taxon>Phoeniceae</taxon>
        <taxon>Phoenix</taxon>
    </lineage>
</organism>
<accession>A0A8B7CWB3</accession>
<evidence type="ECO:0000256" key="5">
    <source>
        <dbReference type="ARBA" id="ARBA00022692"/>
    </source>
</evidence>
<keyword evidence="10 13" id="KW-0503">Monooxygenase</keyword>
<comment type="subcellular location">
    <subcellularLocation>
        <location evidence="2">Membrane</location>
        <topology evidence="2">Single-pass membrane protein</topology>
    </subcellularLocation>
</comment>
<evidence type="ECO:0000256" key="11">
    <source>
        <dbReference type="ARBA" id="ARBA00023136"/>
    </source>
</evidence>
<evidence type="ECO:0000256" key="9">
    <source>
        <dbReference type="ARBA" id="ARBA00023004"/>
    </source>
</evidence>
<evidence type="ECO:0000256" key="6">
    <source>
        <dbReference type="ARBA" id="ARBA00022723"/>
    </source>
</evidence>
<name>A0A8B7CWB3_PHODC</name>
<evidence type="ECO:0000256" key="14">
    <source>
        <dbReference type="SAM" id="Coils"/>
    </source>
</evidence>
<protein>
    <submittedName>
        <fullName evidence="16">Premnaspirodiene oxygenase-like</fullName>
    </submittedName>
</protein>
<comment type="similarity">
    <text evidence="3 13">Belongs to the cytochrome P450 family.</text>
</comment>
<evidence type="ECO:0000256" key="4">
    <source>
        <dbReference type="ARBA" id="ARBA00022617"/>
    </source>
</evidence>
<keyword evidence="8 13" id="KW-0560">Oxidoreductase</keyword>
<reference evidence="15" key="1">
    <citation type="journal article" date="2019" name="Nat. Commun.">
        <title>Genome-wide association mapping of date palm fruit traits.</title>
        <authorList>
            <person name="Hazzouri K.M."/>
            <person name="Gros-Balthazard M."/>
            <person name="Flowers J.M."/>
            <person name="Copetti D."/>
            <person name="Lemansour A."/>
            <person name="Lebrun M."/>
            <person name="Masmoudi K."/>
            <person name="Ferrand S."/>
            <person name="Dhar M.I."/>
            <person name="Fresquez Z.A."/>
            <person name="Rosas U."/>
            <person name="Zhang J."/>
            <person name="Talag J."/>
            <person name="Lee S."/>
            <person name="Kudrna D."/>
            <person name="Powell R.F."/>
            <person name="Leitch I.J."/>
            <person name="Krueger R.R."/>
            <person name="Wing R.A."/>
            <person name="Amiri K.M.A."/>
            <person name="Purugganan M.D."/>
        </authorList>
    </citation>
    <scope>NUCLEOTIDE SEQUENCE [LARGE SCALE GENOMIC DNA]</scope>
    <source>
        <strain evidence="15">cv. Khalas</strain>
    </source>
</reference>
<evidence type="ECO:0000256" key="3">
    <source>
        <dbReference type="ARBA" id="ARBA00010617"/>
    </source>
</evidence>
<dbReference type="PANTHER" id="PTHR47953">
    <property type="entry name" value="OS08G0105600 PROTEIN"/>
    <property type="match status" value="1"/>
</dbReference>
<sequence>MGLSCISSSAKSTHIIASSPEAARDIMKTHDLAFASRPQLLAPFVLFYGGKDIVFSPVGDYWRQLRKICMQELLSPKRVKSFSTCRQEEMSNLVEAISKKSGSPVNLSEMLLLSSNSFISRVAFGKKCKHGLRFITGMKKAIELASGFSLADLFPSWSFVDALTGMTARTKKARQEIDEILEEILKEHEEKREGISSKEDQLEEEDLVDVLLDVAENGELEIPLTRTDLKSVVLEMFIGGTETSSTTLEWVMIELMRHPEMMQKAQAEVRQALKEKANIKEEDMSELHYLKLVIKETMRLHPALPLLVPRFNSENCQVGDYEIPAGTRVIVNAWAIARDPRYWEDPESFRPERFDGSMVDYKGSSFEFVPFGAGRRICPGVTFAMAQMEMALAYLLFHFDWELPNGMEPQDLDMTESFGATTGLKSPLWLVPVPFKPSENETMLPHIRMNAPLNYY</sequence>
<keyword evidence="15" id="KW-1185">Reference proteome</keyword>
<dbReference type="GO" id="GO:0004497">
    <property type="term" value="F:monooxygenase activity"/>
    <property type="evidence" value="ECO:0007669"/>
    <property type="project" value="UniProtKB-KW"/>
</dbReference>
<dbReference type="Gene3D" id="1.10.630.10">
    <property type="entry name" value="Cytochrome P450"/>
    <property type="match status" value="1"/>
</dbReference>